<keyword evidence="2" id="KW-1185">Reference proteome</keyword>
<evidence type="ECO:0000313" key="2">
    <source>
        <dbReference type="Proteomes" id="UP000030153"/>
    </source>
</evidence>
<accession>A0A0A2UPB2</accession>
<dbReference type="PANTHER" id="PTHR37804">
    <property type="entry name" value="CDAA REGULATORY PROTEIN CDAR"/>
    <property type="match status" value="1"/>
</dbReference>
<dbReference type="EMBL" id="AVBG01000016">
    <property type="protein sequence ID" value="KGP90137.1"/>
    <property type="molecule type" value="Genomic_DNA"/>
</dbReference>
<dbReference type="PANTHER" id="PTHR37804:SF1">
    <property type="entry name" value="CDAA REGULATORY PROTEIN CDAR"/>
    <property type="match status" value="1"/>
</dbReference>
<dbReference type="Gene3D" id="2.170.120.30">
    <property type="match status" value="2"/>
</dbReference>
<sequence>MDKWLRSPWFIRAISLILALLLYASINLDDGQTSSDSIFLEGNDKIAAMNNIPLQVKMNEEKYVVKEVPSSVTVTVEGPNSIVTRTVMQKTFEAYIDLEGLELGSQTVPIQTQGISNQLSVSIDPQEVTVVLEKRSSKEFQVGADYIHRDTIKEGYQLGTPEVTPNQVDVIGSETEVSKVSLVKAIVDVQNAESDITKKESPVKVYDEQGNELNVVVEPSTVKVTVPLLPPSKEVPIALKAKGDLAKGYRLVSIEPLPEQVAVYGSQDALKGVSAFADIEVDITDLKEDATIEVDLPMPDGIETVKPKTIEAKVNVEQITEKTISNVEINVNNLGSGKNLTFITPEQQVIDLTLIGTKQELENITKEDFEVFIDVEQLVNGEANVPVQVNGPESIEWQTSNDEALIRIE</sequence>
<protein>
    <recommendedName>
        <fullName evidence="3">YbbR-like domain-containing protein YbbR</fullName>
    </recommendedName>
</protein>
<dbReference type="OrthoDB" id="2960905at2"/>
<dbReference type="STRING" id="1385513.N780_07050"/>
<evidence type="ECO:0008006" key="3">
    <source>
        <dbReference type="Google" id="ProtNLM"/>
    </source>
</evidence>
<dbReference type="Pfam" id="PF07949">
    <property type="entry name" value="YbbR"/>
    <property type="match status" value="3"/>
</dbReference>
<reference evidence="1 2" key="1">
    <citation type="submission" date="2013-08" db="EMBL/GenBank/DDBJ databases">
        <title>Genome of Pontibacillus chungwhensis.</title>
        <authorList>
            <person name="Wang Q."/>
            <person name="Wang G."/>
        </authorList>
    </citation>
    <scope>NUCLEOTIDE SEQUENCE [LARGE SCALE GENOMIC DNA]</scope>
    <source>
        <strain evidence="1 2">BH030062</strain>
    </source>
</reference>
<dbReference type="Proteomes" id="UP000030153">
    <property type="component" value="Unassembled WGS sequence"/>
</dbReference>
<evidence type="ECO:0000313" key="1">
    <source>
        <dbReference type="EMBL" id="KGP90137.1"/>
    </source>
</evidence>
<dbReference type="eggNOG" id="COG4856">
    <property type="taxonomic scope" value="Bacteria"/>
</dbReference>
<proteinExistence type="predicted"/>
<gene>
    <name evidence="1" type="ORF">N780_07050</name>
</gene>
<dbReference type="InterPro" id="IPR012505">
    <property type="entry name" value="YbbR"/>
</dbReference>
<comment type="caution">
    <text evidence="1">The sequence shown here is derived from an EMBL/GenBank/DDBJ whole genome shotgun (WGS) entry which is preliminary data.</text>
</comment>
<dbReference type="InterPro" id="IPR053154">
    <property type="entry name" value="c-di-AMP_regulator"/>
</dbReference>
<organism evidence="1 2">
    <name type="scientific">Pontibacillus chungwhensis BH030062</name>
    <dbReference type="NCBI Taxonomy" id="1385513"/>
    <lineage>
        <taxon>Bacteria</taxon>
        <taxon>Bacillati</taxon>
        <taxon>Bacillota</taxon>
        <taxon>Bacilli</taxon>
        <taxon>Bacillales</taxon>
        <taxon>Bacillaceae</taxon>
        <taxon>Pontibacillus</taxon>
    </lineage>
</organism>
<dbReference type="RefSeq" id="WP_036786728.1">
    <property type="nucleotide sequence ID" value="NZ_AVBG01000016.1"/>
</dbReference>
<dbReference type="AlphaFoldDB" id="A0A0A2UPB2"/>
<dbReference type="Gene3D" id="2.170.120.40">
    <property type="entry name" value="YbbR-like domain"/>
    <property type="match status" value="2"/>
</dbReference>
<name>A0A0A2UPB2_9BACI</name>